<dbReference type="EMBL" id="RPFJ01000008">
    <property type="protein sequence ID" value="RPD97930.1"/>
    <property type="molecule type" value="Genomic_DNA"/>
</dbReference>
<evidence type="ECO:0000256" key="5">
    <source>
        <dbReference type="SAM" id="MobiDB-lite"/>
    </source>
</evidence>
<dbReference type="GO" id="GO:0006457">
    <property type="term" value="P:protein folding"/>
    <property type="evidence" value="ECO:0007669"/>
    <property type="project" value="InterPro"/>
</dbReference>
<dbReference type="PANTHER" id="PTHR45625">
    <property type="entry name" value="PEPTIDYL-PROLYL CIS-TRANS ISOMERASE-RELATED"/>
    <property type="match status" value="1"/>
</dbReference>
<comment type="caution">
    <text evidence="7">The sequence shown here is derived from an EMBL/GenBank/DDBJ whole genome shotgun (WGS) entry which is preliminary data.</text>
</comment>
<dbReference type="PANTHER" id="PTHR45625:SF4">
    <property type="entry name" value="PEPTIDYLPROLYL ISOMERASE DOMAIN AND WD REPEAT-CONTAINING PROTEIN 1"/>
    <property type="match status" value="1"/>
</dbReference>
<protein>
    <recommendedName>
        <fullName evidence="4">Peptidyl-prolyl cis-trans isomerase</fullName>
        <shortName evidence="4">PPIase</shortName>
        <ecNumber evidence="4">5.2.1.8</ecNumber>
    </recommendedName>
</protein>
<organism evidence="7 8">
    <name type="scientific">Aureibaculum marinum</name>
    <dbReference type="NCBI Taxonomy" id="2487930"/>
    <lineage>
        <taxon>Bacteria</taxon>
        <taxon>Pseudomonadati</taxon>
        <taxon>Bacteroidota</taxon>
        <taxon>Flavobacteriia</taxon>
        <taxon>Flavobacteriales</taxon>
        <taxon>Flavobacteriaceae</taxon>
        <taxon>Aureibaculum</taxon>
    </lineage>
</organism>
<dbReference type="Pfam" id="PF00160">
    <property type="entry name" value="Pro_isomerase"/>
    <property type="match status" value="1"/>
</dbReference>
<evidence type="ECO:0000313" key="8">
    <source>
        <dbReference type="Proteomes" id="UP000270856"/>
    </source>
</evidence>
<dbReference type="PROSITE" id="PS00170">
    <property type="entry name" value="CSA_PPIASE_1"/>
    <property type="match status" value="1"/>
</dbReference>
<feature type="compositionally biased region" description="Basic and acidic residues" evidence="5">
    <location>
        <begin position="32"/>
        <end position="45"/>
    </location>
</feature>
<proteinExistence type="inferred from homology"/>
<dbReference type="RefSeq" id="WP_123897291.1">
    <property type="nucleotide sequence ID" value="NZ_RPFJ01000008.1"/>
</dbReference>
<evidence type="ECO:0000256" key="4">
    <source>
        <dbReference type="RuleBase" id="RU363019"/>
    </source>
</evidence>
<dbReference type="InterPro" id="IPR002130">
    <property type="entry name" value="Cyclophilin-type_PPIase_dom"/>
</dbReference>
<feature type="domain" description="PPIase cyclophilin-type" evidence="6">
    <location>
        <begin position="84"/>
        <end position="230"/>
    </location>
</feature>
<keyword evidence="3 4" id="KW-0413">Isomerase</keyword>
<dbReference type="CDD" id="cd00317">
    <property type="entry name" value="cyclophilin"/>
    <property type="match status" value="1"/>
</dbReference>
<evidence type="ECO:0000313" key="7">
    <source>
        <dbReference type="EMBL" id="RPD97930.1"/>
    </source>
</evidence>
<dbReference type="EC" id="5.2.1.8" evidence="4"/>
<dbReference type="PROSITE" id="PS51257">
    <property type="entry name" value="PROKAR_LIPOPROTEIN"/>
    <property type="match status" value="1"/>
</dbReference>
<dbReference type="OrthoDB" id="9807797at2"/>
<keyword evidence="8" id="KW-1185">Reference proteome</keyword>
<evidence type="ECO:0000256" key="1">
    <source>
        <dbReference type="ARBA" id="ARBA00007365"/>
    </source>
</evidence>
<feature type="region of interest" description="Disordered" evidence="5">
    <location>
        <begin position="24"/>
        <end position="45"/>
    </location>
</feature>
<evidence type="ECO:0000256" key="3">
    <source>
        <dbReference type="ARBA" id="ARBA00023235"/>
    </source>
</evidence>
<comment type="function">
    <text evidence="4">PPIases accelerate the folding of proteins. It catalyzes the cis-trans isomerization of proline imidic peptide bonds in oligopeptides.</text>
</comment>
<evidence type="ECO:0000259" key="6">
    <source>
        <dbReference type="PROSITE" id="PS50072"/>
    </source>
</evidence>
<comment type="similarity">
    <text evidence="1 4">Belongs to the cyclophilin-type PPIase family.</text>
</comment>
<gene>
    <name evidence="7" type="ORF">EGM88_07110</name>
</gene>
<dbReference type="AlphaFoldDB" id="A0A3N4P062"/>
<reference evidence="7 8" key="1">
    <citation type="submission" date="2018-11" db="EMBL/GenBank/DDBJ databases">
        <title>Aureibaculum marinum gen. nov., sp. nov., a member of the family Flavobacteriaceae isolated from the Bohai Sea.</title>
        <authorList>
            <person name="Ji X."/>
        </authorList>
    </citation>
    <scope>NUCLEOTIDE SEQUENCE [LARGE SCALE GENOMIC DNA]</scope>
    <source>
        <strain evidence="7 8">BH-SD17</strain>
    </source>
</reference>
<name>A0A3N4P062_9FLAO</name>
<dbReference type="PRINTS" id="PR00153">
    <property type="entry name" value="CSAPPISMRASE"/>
</dbReference>
<sequence>MNFKLFFSLILLIVLIFSCKKETTTKSLPENPPKKQEKMNTEAQTNKKDNPIALDTINHKNAVDFLIAYGKLHKENKVRIKTRLGDMIVKLYDDTPLHRASFLFLVNVGYFNTTCFHRVVPNFIVQGGNSESYKTMSIKNKYENYTIPPEFRNHRKHKFGALAAARDWENNISKKSDPFEFYFIQAKNGAHHIDGEHTVFGEIIKGTNVLNKIAKVKTGRDEWPLEDVYMEIEVIK</sequence>
<dbReference type="Proteomes" id="UP000270856">
    <property type="component" value="Unassembled WGS sequence"/>
</dbReference>
<dbReference type="Gene3D" id="2.40.100.10">
    <property type="entry name" value="Cyclophilin-like"/>
    <property type="match status" value="1"/>
</dbReference>
<keyword evidence="2 4" id="KW-0697">Rotamase</keyword>
<comment type="catalytic activity">
    <reaction evidence="4">
        <text>[protein]-peptidylproline (omega=180) = [protein]-peptidylproline (omega=0)</text>
        <dbReference type="Rhea" id="RHEA:16237"/>
        <dbReference type="Rhea" id="RHEA-COMP:10747"/>
        <dbReference type="Rhea" id="RHEA-COMP:10748"/>
        <dbReference type="ChEBI" id="CHEBI:83833"/>
        <dbReference type="ChEBI" id="CHEBI:83834"/>
        <dbReference type="EC" id="5.2.1.8"/>
    </reaction>
</comment>
<evidence type="ECO:0000256" key="2">
    <source>
        <dbReference type="ARBA" id="ARBA00023110"/>
    </source>
</evidence>
<dbReference type="InterPro" id="IPR044666">
    <property type="entry name" value="Cyclophilin_A-like"/>
</dbReference>
<dbReference type="InterPro" id="IPR029000">
    <property type="entry name" value="Cyclophilin-like_dom_sf"/>
</dbReference>
<dbReference type="InterPro" id="IPR020892">
    <property type="entry name" value="Cyclophilin-type_PPIase_CS"/>
</dbReference>
<dbReference type="SUPFAM" id="SSF50891">
    <property type="entry name" value="Cyclophilin-like"/>
    <property type="match status" value="1"/>
</dbReference>
<dbReference type="GO" id="GO:0003755">
    <property type="term" value="F:peptidyl-prolyl cis-trans isomerase activity"/>
    <property type="evidence" value="ECO:0007669"/>
    <property type="project" value="UniProtKB-UniRule"/>
</dbReference>
<dbReference type="PROSITE" id="PS50072">
    <property type="entry name" value="CSA_PPIASE_2"/>
    <property type="match status" value="1"/>
</dbReference>
<accession>A0A3N4P062</accession>